<accession>A0A834Y195</accession>
<evidence type="ECO:0008006" key="9">
    <source>
        <dbReference type="Google" id="ProtNLM"/>
    </source>
</evidence>
<dbReference type="Proteomes" id="UP000639338">
    <property type="component" value="Unassembled WGS sequence"/>
</dbReference>
<dbReference type="GO" id="GO:0016192">
    <property type="term" value="P:vesicle-mediated transport"/>
    <property type="evidence" value="ECO:0007669"/>
    <property type="project" value="InterPro"/>
</dbReference>
<protein>
    <recommendedName>
        <fullName evidence="9">Odorant receptor</fullName>
    </recommendedName>
</protein>
<keyword evidence="4" id="KW-1133">Transmembrane helix</keyword>
<dbReference type="InterPro" id="IPR027027">
    <property type="entry name" value="GOSR2/Membrin/Bos1"/>
</dbReference>
<keyword evidence="2" id="KW-0812">Transmembrane</keyword>
<evidence type="ECO:0000256" key="4">
    <source>
        <dbReference type="ARBA" id="ARBA00022989"/>
    </source>
</evidence>
<dbReference type="EMBL" id="JACMRX010000002">
    <property type="protein sequence ID" value="KAF7996111.1"/>
    <property type="molecule type" value="Genomic_DNA"/>
</dbReference>
<sequence length="145" mass="17177">METLYHQTNKLVQETQYLCTQQYKRGVNYDYDHYDQDAIENDLFNCEKLDIYCIKGPITQRQNAKMRVDQLQYDKISTKVLILIDNLLQHGSDIIESLRSQRMTLKGAKKRIIDIGNTLGLSNTTMKLIENRGHQDGYITWFRYY</sequence>
<dbReference type="SUPFAM" id="SSF58038">
    <property type="entry name" value="SNARE fusion complex"/>
    <property type="match status" value="1"/>
</dbReference>
<keyword evidence="5" id="KW-0472">Membrane</keyword>
<evidence type="ECO:0000256" key="5">
    <source>
        <dbReference type="ARBA" id="ARBA00023136"/>
    </source>
</evidence>
<dbReference type="GO" id="GO:0015031">
    <property type="term" value="P:protein transport"/>
    <property type="evidence" value="ECO:0007669"/>
    <property type="project" value="UniProtKB-KW"/>
</dbReference>
<organism evidence="7 8">
    <name type="scientific">Aphidius gifuensis</name>
    <name type="common">Parasitoid wasp</name>
    <dbReference type="NCBI Taxonomy" id="684658"/>
    <lineage>
        <taxon>Eukaryota</taxon>
        <taxon>Metazoa</taxon>
        <taxon>Ecdysozoa</taxon>
        <taxon>Arthropoda</taxon>
        <taxon>Hexapoda</taxon>
        <taxon>Insecta</taxon>
        <taxon>Pterygota</taxon>
        <taxon>Neoptera</taxon>
        <taxon>Endopterygota</taxon>
        <taxon>Hymenoptera</taxon>
        <taxon>Apocrita</taxon>
        <taxon>Ichneumonoidea</taxon>
        <taxon>Braconidae</taxon>
        <taxon>Aphidiinae</taxon>
        <taxon>Aphidius</taxon>
    </lineage>
</organism>
<evidence type="ECO:0000256" key="2">
    <source>
        <dbReference type="ARBA" id="ARBA00022692"/>
    </source>
</evidence>
<dbReference type="Pfam" id="PF12352">
    <property type="entry name" value="V-SNARE_C"/>
    <property type="match status" value="1"/>
</dbReference>
<evidence type="ECO:0000313" key="7">
    <source>
        <dbReference type="EMBL" id="KAF7996111.1"/>
    </source>
</evidence>
<keyword evidence="8" id="KW-1185">Reference proteome</keyword>
<dbReference type="GO" id="GO:0005794">
    <property type="term" value="C:Golgi apparatus"/>
    <property type="evidence" value="ECO:0007669"/>
    <property type="project" value="InterPro"/>
</dbReference>
<evidence type="ECO:0000256" key="6">
    <source>
        <dbReference type="ARBA" id="ARBA00046280"/>
    </source>
</evidence>
<dbReference type="AlphaFoldDB" id="A0A834Y195"/>
<name>A0A834Y195_APHGI</name>
<gene>
    <name evidence="7" type="ORF">HCN44_009992</name>
</gene>
<evidence type="ECO:0000256" key="1">
    <source>
        <dbReference type="ARBA" id="ARBA00022448"/>
    </source>
</evidence>
<evidence type="ECO:0000256" key="3">
    <source>
        <dbReference type="ARBA" id="ARBA00022927"/>
    </source>
</evidence>
<keyword evidence="3" id="KW-0653">Protein transport</keyword>
<evidence type="ECO:0000313" key="8">
    <source>
        <dbReference type="Proteomes" id="UP000639338"/>
    </source>
</evidence>
<reference evidence="7 8" key="1">
    <citation type="submission" date="2020-08" db="EMBL/GenBank/DDBJ databases">
        <title>Aphidius gifuensis genome sequencing and assembly.</title>
        <authorList>
            <person name="Du Z."/>
        </authorList>
    </citation>
    <scope>NUCLEOTIDE SEQUENCE [LARGE SCALE GENOMIC DNA]</scope>
    <source>
        <strain evidence="7">YNYX2018</strain>
        <tissue evidence="7">Adults</tissue>
    </source>
</reference>
<proteinExistence type="predicted"/>
<keyword evidence="1" id="KW-0813">Transport</keyword>
<dbReference type="OrthoDB" id="158360at2759"/>
<dbReference type="CDD" id="cd15863">
    <property type="entry name" value="SNARE_GS27"/>
    <property type="match status" value="1"/>
</dbReference>
<dbReference type="GO" id="GO:0005484">
    <property type="term" value="F:SNAP receptor activity"/>
    <property type="evidence" value="ECO:0007669"/>
    <property type="project" value="InterPro"/>
</dbReference>
<dbReference type="PIRSF" id="PIRSF028865">
    <property type="entry name" value="Membrin-2"/>
    <property type="match status" value="1"/>
</dbReference>
<comment type="caution">
    <text evidence="7">The sequence shown here is derived from an EMBL/GenBank/DDBJ whole genome shotgun (WGS) entry which is preliminary data.</text>
</comment>
<comment type="subcellular location">
    <subcellularLocation>
        <location evidence="6">Endomembrane system</location>
        <topology evidence="6">Single-pass type IV membrane protein</topology>
    </subcellularLocation>
</comment>